<dbReference type="SUPFAM" id="SSF49265">
    <property type="entry name" value="Fibronectin type III"/>
    <property type="match status" value="3"/>
</dbReference>
<keyword evidence="2" id="KW-0732">Signal</keyword>
<dbReference type="InterPro" id="IPR050713">
    <property type="entry name" value="RTP_Phos/Ushers"/>
</dbReference>
<dbReference type="InterPro" id="IPR036116">
    <property type="entry name" value="FN3_sf"/>
</dbReference>
<dbReference type="Proteomes" id="UP001321473">
    <property type="component" value="Unassembled WGS sequence"/>
</dbReference>
<organism evidence="4 5">
    <name type="scientific">Amblyomma americanum</name>
    <name type="common">Lone star tick</name>
    <dbReference type="NCBI Taxonomy" id="6943"/>
    <lineage>
        <taxon>Eukaryota</taxon>
        <taxon>Metazoa</taxon>
        <taxon>Ecdysozoa</taxon>
        <taxon>Arthropoda</taxon>
        <taxon>Chelicerata</taxon>
        <taxon>Arachnida</taxon>
        <taxon>Acari</taxon>
        <taxon>Parasitiformes</taxon>
        <taxon>Ixodida</taxon>
        <taxon>Ixodoidea</taxon>
        <taxon>Ixodidae</taxon>
        <taxon>Amblyomminae</taxon>
        <taxon>Amblyomma</taxon>
    </lineage>
</organism>
<proteinExistence type="predicted"/>
<evidence type="ECO:0000256" key="2">
    <source>
        <dbReference type="SAM" id="SignalP"/>
    </source>
</evidence>
<dbReference type="GO" id="GO:0016020">
    <property type="term" value="C:membrane"/>
    <property type="evidence" value="ECO:0007669"/>
    <property type="project" value="UniProtKB-SubCell"/>
</dbReference>
<dbReference type="PROSITE" id="PS50853">
    <property type="entry name" value="FN3"/>
    <property type="match status" value="2"/>
</dbReference>
<dbReference type="PANTHER" id="PTHR46957:SF3">
    <property type="entry name" value="CYTOKINE RECEPTOR"/>
    <property type="match status" value="1"/>
</dbReference>
<feature type="signal peptide" evidence="2">
    <location>
        <begin position="1"/>
        <end position="16"/>
    </location>
</feature>
<name>A0AAQ4FP17_AMBAM</name>
<dbReference type="Gene3D" id="2.60.40.10">
    <property type="entry name" value="Immunoglobulins"/>
    <property type="match status" value="4"/>
</dbReference>
<evidence type="ECO:0000313" key="4">
    <source>
        <dbReference type="EMBL" id="KAK8788473.1"/>
    </source>
</evidence>
<dbReference type="InterPro" id="IPR003961">
    <property type="entry name" value="FN3_dom"/>
</dbReference>
<dbReference type="AlphaFoldDB" id="A0AAQ4FP17"/>
<feature type="chain" id="PRO_5042922668" description="Fibronectin type-III domain-containing protein" evidence="2">
    <location>
        <begin position="17"/>
        <end position="554"/>
    </location>
</feature>
<evidence type="ECO:0000313" key="5">
    <source>
        <dbReference type="Proteomes" id="UP001321473"/>
    </source>
</evidence>
<gene>
    <name evidence="4" type="ORF">V5799_021755</name>
</gene>
<dbReference type="PANTHER" id="PTHR46957">
    <property type="entry name" value="CYTOKINE RECEPTOR"/>
    <property type="match status" value="1"/>
</dbReference>
<comment type="caution">
    <text evidence="4">The sequence shown here is derived from an EMBL/GenBank/DDBJ whole genome shotgun (WGS) entry which is preliminary data.</text>
</comment>
<sequence length="554" mass="61211">MLRKHVILLLFVSAFSDDQREGPHETAASEHDQFTLYNFSAVPPSEHAQHFFNEHVTPDEPRKAAANLSPPANVTVTATCDSHVVATWFYPDDPSTSFWVQLCMEGVATCQKARASHDARTFSFDVDPTENTYKFSIWASKSTPNEEVNSTAVAVNVTTFPNNIGPVRNLKHVVINVTVIFISWQEPAGSSGISGYAITCENKAGSQSASADLPPSRQVNASLDLKLQLANFTCTVNAFAETSSGRQDGNATTFDVMTDGIEAPRDVTLLNATETTLTYSWRADPTAGKYRISVKALSSNRTLVNFHENQLQQPDAVSVKHTVFGLIPGTFYEVSVQNCADYCGLPTVVTDTTEVAAPSQVLNLTSSLEGYLNVSLMWMRPQETNGPIDGYVINILNKDNNRTEDHYIPGDLLNFSFRLWEQFSYFKASVSPYNVDHYRNVTLFGLQQSTEFTTLGEENLTVDSRNSTWLLLKWQRPQAPNGPISGYKVTWTDGEDTCASVTTEQSLNCTHLKPDTLYKISVYAFNDDHRERKSGPASILEASTESGGKRATMV</sequence>
<dbReference type="InterPro" id="IPR013783">
    <property type="entry name" value="Ig-like_fold"/>
</dbReference>
<evidence type="ECO:0000259" key="3">
    <source>
        <dbReference type="PROSITE" id="PS50853"/>
    </source>
</evidence>
<dbReference type="Pfam" id="PF00041">
    <property type="entry name" value="fn3"/>
    <property type="match status" value="2"/>
</dbReference>
<protein>
    <recommendedName>
        <fullName evidence="3">Fibronectin type-III domain-containing protein</fullName>
    </recommendedName>
</protein>
<accession>A0AAQ4FP17</accession>
<evidence type="ECO:0000256" key="1">
    <source>
        <dbReference type="SAM" id="MobiDB-lite"/>
    </source>
</evidence>
<dbReference type="SMART" id="SM00060">
    <property type="entry name" value="FN3"/>
    <property type="match status" value="4"/>
</dbReference>
<feature type="region of interest" description="Disordered" evidence="1">
    <location>
        <begin position="530"/>
        <end position="554"/>
    </location>
</feature>
<dbReference type="EMBL" id="JARKHS020000762">
    <property type="protein sequence ID" value="KAK8788473.1"/>
    <property type="molecule type" value="Genomic_DNA"/>
</dbReference>
<keyword evidence="5" id="KW-1185">Reference proteome</keyword>
<dbReference type="CDD" id="cd00063">
    <property type="entry name" value="FN3"/>
    <property type="match status" value="2"/>
</dbReference>
<feature type="domain" description="Fibronectin type-III" evidence="3">
    <location>
        <begin position="456"/>
        <end position="547"/>
    </location>
</feature>
<feature type="domain" description="Fibronectin type-III" evidence="3">
    <location>
        <begin position="263"/>
        <end position="358"/>
    </location>
</feature>
<reference evidence="4 5" key="1">
    <citation type="journal article" date="2023" name="Arcadia Sci">
        <title>De novo assembly of a long-read Amblyomma americanum tick genome.</title>
        <authorList>
            <person name="Chou S."/>
            <person name="Poskanzer K.E."/>
            <person name="Rollins M."/>
            <person name="Thuy-Boun P.S."/>
        </authorList>
    </citation>
    <scope>NUCLEOTIDE SEQUENCE [LARGE SCALE GENOMIC DNA]</scope>
    <source>
        <strain evidence="4">F_SG_1</strain>
        <tissue evidence="4">Salivary glands</tissue>
    </source>
</reference>